<sequence length="506" mass="56738">MAVAVRSLQDQINKAKENLKGVDENIKKLIGRDPSDNRPGAVGGPGRRVSLGGAGPGVGRGRGAGFRRESEDWGDGPAVKRRGEIGLGARDRRVVTYRGRGRGRGRRDDEDDEDELPHKPSLASSVIPTPTAKMTRKDSIDQLNKDEQSKKRNRRMFGMLMGTLQRFRTEEVSKQQQDKERRRSEIDKKLDEKVEEEKKAAAAERQVLFKERRAKQAELRKLEYKLELAQLQEEWDRHNAHLMQFIQVKASPALFWCPKKHSKETLQLLMESQDRLKKVFDKRRKDLEEEISVMEVTAESGKSEGGAEAGEGGQQGKGEVLNVQDMDDLPEDTGIEIGEEEVMDTGGKDDGKEQVDDGKKEVHDGKSKGDEEEEKQGRTRRESESGRDKGRRRDSERDRKRSRSGPESERKRSQSGGEMEKEKEKEKDSSETAAEAGQDTSGQAVEPEAEGEGQNTEGEAVVVRPDTSEEPMATEAATEPEGAEKEKEKTEDWPMGSGEGDWEMVE</sequence>
<feature type="compositionally biased region" description="Basic and acidic residues" evidence="21">
    <location>
        <begin position="346"/>
        <end position="430"/>
    </location>
</feature>
<dbReference type="GO" id="GO:0008380">
    <property type="term" value="P:RNA splicing"/>
    <property type="evidence" value="ECO:0007669"/>
    <property type="project" value="UniProtKB-KW"/>
</dbReference>
<feature type="region of interest" description="Disordered" evidence="21">
    <location>
        <begin position="166"/>
        <end position="187"/>
    </location>
</feature>
<keyword evidence="17" id="KW-0804">Transcription</keyword>
<evidence type="ECO:0000256" key="14">
    <source>
        <dbReference type="ARBA" id="ARBA00023054"/>
    </source>
</evidence>
<evidence type="ECO:0000256" key="1">
    <source>
        <dbReference type="ARBA" id="ARBA00004324"/>
    </source>
</evidence>
<feature type="compositionally biased region" description="Gly residues" evidence="21">
    <location>
        <begin position="41"/>
        <end position="64"/>
    </location>
</feature>
<organism evidence="24 25">
    <name type="scientific">Branchiostoma floridae</name>
    <name type="common">Florida lancelet</name>
    <name type="synonym">Amphioxus</name>
    <dbReference type="NCBI Taxonomy" id="7739"/>
    <lineage>
        <taxon>Eukaryota</taxon>
        <taxon>Metazoa</taxon>
        <taxon>Chordata</taxon>
        <taxon>Cephalochordata</taxon>
        <taxon>Leptocardii</taxon>
        <taxon>Amphioxiformes</taxon>
        <taxon>Branchiostomatidae</taxon>
        <taxon>Branchiostoma</taxon>
    </lineage>
</organism>
<dbReference type="GO" id="GO:0030057">
    <property type="term" value="C:desmosome"/>
    <property type="evidence" value="ECO:0007669"/>
    <property type="project" value="UniProtKB-SubCell"/>
</dbReference>
<dbReference type="AlphaFoldDB" id="A0A9J7LQ64"/>
<evidence type="ECO:0000256" key="15">
    <source>
        <dbReference type="ARBA" id="ARBA00023125"/>
    </source>
</evidence>
<keyword evidence="11" id="KW-0965">Cell junction</keyword>
<keyword evidence="10" id="KW-0832">Ubl conjugation</keyword>
<dbReference type="RefSeq" id="XP_035686099.1">
    <property type="nucleotide sequence ID" value="XM_035830206.1"/>
</dbReference>
<feature type="compositionally biased region" description="Basic and acidic residues" evidence="21">
    <location>
        <begin position="135"/>
        <end position="150"/>
    </location>
</feature>
<feature type="compositionally biased region" description="Basic and acidic residues" evidence="21">
    <location>
        <begin position="167"/>
        <end position="187"/>
    </location>
</feature>
<feature type="region of interest" description="Disordered" evidence="21">
    <location>
        <begin position="22"/>
        <end position="81"/>
    </location>
</feature>
<dbReference type="GO" id="GO:0071013">
    <property type="term" value="C:catalytic step 2 spliceosome"/>
    <property type="evidence" value="ECO:0000318"/>
    <property type="project" value="GO_Central"/>
</dbReference>
<name>A0A9J7LQ64_BRAFL</name>
<dbReference type="GeneID" id="118422572"/>
<evidence type="ECO:0000256" key="2">
    <source>
        <dbReference type="ARBA" id="ARBA00004568"/>
    </source>
</evidence>
<evidence type="ECO:0000256" key="20">
    <source>
        <dbReference type="ARBA" id="ARBA00025916"/>
    </source>
</evidence>
<comment type="similarity">
    <text evidence="3">Belongs to the pinin family.</text>
</comment>
<evidence type="ECO:0000256" key="12">
    <source>
        <dbReference type="ARBA" id="ARBA00022990"/>
    </source>
</evidence>
<evidence type="ECO:0000256" key="11">
    <source>
        <dbReference type="ARBA" id="ARBA00022949"/>
    </source>
</evidence>
<evidence type="ECO:0000256" key="6">
    <source>
        <dbReference type="ARBA" id="ARBA00022499"/>
    </source>
</evidence>
<keyword evidence="13" id="KW-0805">Transcription regulation</keyword>
<feature type="compositionally biased region" description="Gly residues" evidence="21">
    <location>
        <begin position="303"/>
        <end position="316"/>
    </location>
</feature>
<feature type="region of interest" description="Disordered" evidence="21">
    <location>
        <begin position="291"/>
        <end position="506"/>
    </location>
</feature>
<dbReference type="Proteomes" id="UP000001554">
    <property type="component" value="Chromosome 1"/>
</dbReference>
<evidence type="ECO:0000256" key="17">
    <source>
        <dbReference type="ARBA" id="ARBA00023163"/>
    </source>
</evidence>
<keyword evidence="16" id="KW-0010">Activator</keyword>
<evidence type="ECO:0000259" key="22">
    <source>
        <dbReference type="Pfam" id="PF04696"/>
    </source>
</evidence>
<evidence type="ECO:0000256" key="21">
    <source>
        <dbReference type="SAM" id="MobiDB-lite"/>
    </source>
</evidence>
<evidence type="ECO:0000259" key="23">
    <source>
        <dbReference type="Pfam" id="PF04697"/>
    </source>
</evidence>
<evidence type="ECO:0000256" key="18">
    <source>
        <dbReference type="ARBA" id="ARBA00023187"/>
    </source>
</evidence>
<feature type="region of interest" description="Disordered" evidence="21">
    <location>
        <begin position="96"/>
        <end position="153"/>
    </location>
</feature>
<keyword evidence="8" id="KW-0507">mRNA processing</keyword>
<comment type="subcellular location">
    <subcellularLocation>
        <location evidence="2">Cell junction</location>
        <location evidence="2">Desmosome</location>
    </subcellularLocation>
    <subcellularLocation>
        <location evidence="1">Nucleus speckle</location>
    </subcellularLocation>
</comment>
<comment type="subunit">
    <text evidence="20">Found in a mRNA splicing-dependent exon junction complex (EJC). Found in a complex with SR proteins. Found in a mRNP complex with RNPS1. Component of the PSAP complex consisting of RNPS1, SAP18 and PNN. Interacts with PNISR, CTBP1, CTBP2, KRT8, KRT18, KRT19, PS1D/PNO40, PPIG, RNPS1, SFRS4 and SRRM2. Identified in the spliceosome C complex.</text>
</comment>
<evidence type="ECO:0000256" key="8">
    <source>
        <dbReference type="ARBA" id="ARBA00022664"/>
    </source>
</evidence>
<feature type="domain" description="Pinin/SDK" evidence="23">
    <location>
        <begin position="1"/>
        <end position="141"/>
    </location>
</feature>
<keyword evidence="18" id="KW-0508">mRNA splicing</keyword>
<dbReference type="GO" id="GO:0006397">
    <property type="term" value="P:mRNA processing"/>
    <property type="evidence" value="ECO:0007669"/>
    <property type="project" value="UniProtKB-KW"/>
</dbReference>
<feature type="compositionally biased region" description="Basic and acidic residues" evidence="21">
    <location>
        <begin position="22"/>
        <end position="36"/>
    </location>
</feature>
<evidence type="ECO:0000256" key="4">
    <source>
        <dbReference type="ARBA" id="ARBA00020056"/>
    </source>
</evidence>
<protein>
    <recommendedName>
        <fullName evidence="4">Pinin</fullName>
    </recommendedName>
</protein>
<dbReference type="PANTHER" id="PTHR12707:SF0">
    <property type="entry name" value="PININ"/>
    <property type="match status" value="1"/>
</dbReference>
<keyword evidence="7" id="KW-0597">Phosphoprotein</keyword>
<evidence type="ECO:0000313" key="24">
    <source>
        <dbReference type="Proteomes" id="UP000001554"/>
    </source>
</evidence>
<keyword evidence="12" id="KW-0007">Acetylation</keyword>
<evidence type="ECO:0000256" key="16">
    <source>
        <dbReference type="ARBA" id="ARBA00023159"/>
    </source>
</evidence>
<feature type="compositionally biased region" description="Basic and acidic residues" evidence="21">
    <location>
        <begin position="482"/>
        <end position="492"/>
    </location>
</feature>
<proteinExistence type="inferred from homology"/>
<evidence type="ECO:0000256" key="10">
    <source>
        <dbReference type="ARBA" id="ARBA00022843"/>
    </source>
</evidence>
<reference evidence="25" key="2">
    <citation type="submission" date="2025-08" db="UniProtKB">
        <authorList>
            <consortium name="RefSeq"/>
        </authorList>
    </citation>
    <scope>IDENTIFICATION</scope>
    <source>
        <strain evidence="25">S238N-H82</strain>
        <tissue evidence="25">Testes</tissue>
    </source>
</reference>
<keyword evidence="19" id="KW-0539">Nucleus</keyword>
<keyword evidence="14" id="KW-0175">Coiled coil</keyword>
<dbReference type="KEGG" id="bfo:118422572"/>
<evidence type="ECO:0000256" key="13">
    <source>
        <dbReference type="ARBA" id="ARBA00023015"/>
    </source>
</evidence>
<feature type="compositionally biased region" description="Low complexity" evidence="21">
    <location>
        <begin position="470"/>
        <end position="480"/>
    </location>
</feature>
<gene>
    <name evidence="25" type="primary">LOC118422572</name>
</gene>
<dbReference type="GO" id="GO:0003677">
    <property type="term" value="F:DNA binding"/>
    <property type="evidence" value="ECO:0007669"/>
    <property type="project" value="UniProtKB-KW"/>
</dbReference>
<evidence type="ECO:0000256" key="7">
    <source>
        <dbReference type="ARBA" id="ARBA00022553"/>
    </source>
</evidence>
<evidence type="ECO:0000256" key="5">
    <source>
        <dbReference type="ARBA" id="ARBA00022481"/>
    </source>
</evidence>
<dbReference type="PANTHER" id="PTHR12707">
    <property type="entry name" value="PINN"/>
    <property type="match status" value="1"/>
</dbReference>
<dbReference type="InterPro" id="IPR006786">
    <property type="entry name" value="Pinin_SDK_MemA"/>
</dbReference>
<dbReference type="OrthoDB" id="330772at2759"/>
<keyword evidence="24" id="KW-1185">Reference proteome</keyword>
<evidence type="ECO:0000256" key="3">
    <source>
        <dbReference type="ARBA" id="ARBA00010386"/>
    </source>
</evidence>
<dbReference type="Pfam" id="PF04696">
    <property type="entry name" value="Pinin_SDK_memA"/>
    <property type="match status" value="1"/>
</dbReference>
<keyword evidence="5" id="KW-0488">Methylation</keyword>
<feature type="domain" description="Pinin/SDK/MemA protein" evidence="22">
    <location>
        <begin position="147"/>
        <end position="273"/>
    </location>
</feature>
<dbReference type="OMA" id="FISTNCQ"/>
<keyword evidence="6" id="KW-1017">Isopeptide bond</keyword>
<keyword evidence="9" id="KW-0747">Spliceosome</keyword>
<dbReference type="Pfam" id="PF04697">
    <property type="entry name" value="Pinin_SDK_N"/>
    <property type="match status" value="1"/>
</dbReference>
<reference evidence="24" key="1">
    <citation type="journal article" date="2020" name="Nat. Ecol. Evol.">
        <title>Deeply conserved synteny resolves early events in vertebrate evolution.</title>
        <authorList>
            <person name="Simakov O."/>
            <person name="Marletaz F."/>
            <person name="Yue J.X."/>
            <person name="O'Connell B."/>
            <person name="Jenkins J."/>
            <person name="Brandt A."/>
            <person name="Calef R."/>
            <person name="Tung C.H."/>
            <person name="Huang T.K."/>
            <person name="Schmutz J."/>
            <person name="Satoh N."/>
            <person name="Yu J.K."/>
            <person name="Putnam N.H."/>
            <person name="Green R.E."/>
            <person name="Rokhsar D.S."/>
        </authorList>
    </citation>
    <scope>NUCLEOTIDE SEQUENCE [LARGE SCALE GENOMIC DNA]</scope>
    <source>
        <strain evidence="24">S238N-H82</strain>
    </source>
</reference>
<dbReference type="GO" id="GO:0016607">
    <property type="term" value="C:nuclear speck"/>
    <property type="evidence" value="ECO:0007669"/>
    <property type="project" value="UniProtKB-SubCell"/>
</dbReference>
<dbReference type="InterPro" id="IPR039853">
    <property type="entry name" value="Pinin"/>
</dbReference>
<evidence type="ECO:0000256" key="9">
    <source>
        <dbReference type="ARBA" id="ARBA00022728"/>
    </source>
</evidence>
<dbReference type="InterPro" id="IPR006787">
    <property type="entry name" value="Pinin_SDK_N"/>
</dbReference>
<keyword evidence="15" id="KW-0238">DNA-binding</keyword>
<accession>A0A9J7LQ64</accession>
<evidence type="ECO:0000313" key="25">
    <source>
        <dbReference type="RefSeq" id="XP_035686099.1"/>
    </source>
</evidence>
<evidence type="ECO:0000256" key="19">
    <source>
        <dbReference type="ARBA" id="ARBA00023242"/>
    </source>
</evidence>
<feature type="compositionally biased region" description="Acidic residues" evidence="21">
    <location>
        <begin position="325"/>
        <end position="343"/>
    </location>
</feature>